<name>A0A067T659_GALM3</name>
<dbReference type="InterPro" id="IPR011989">
    <property type="entry name" value="ARM-like"/>
</dbReference>
<dbReference type="HOGENOM" id="CLU_501563_0_0_1"/>
<evidence type="ECO:0000313" key="1">
    <source>
        <dbReference type="EMBL" id="KDR77842.1"/>
    </source>
</evidence>
<dbReference type="SUPFAM" id="SSF48371">
    <property type="entry name" value="ARM repeat"/>
    <property type="match status" value="1"/>
</dbReference>
<keyword evidence="2" id="KW-1185">Reference proteome</keyword>
<dbReference type="Gene3D" id="1.25.10.10">
    <property type="entry name" value="Leucine-rich Repeat Variant"/>
    <property type="match status" value="1"/>
</dbReference>
<reference evidence="2" key="1">
    <citation type="journal article" date="2014" name="Proc. Natl. Acad. Sci. U.S.A.">
        <title>Extensive sampling of basidiomycete genomes demonstrates inadequacy of the white-rot/brown-rot paradigm for wood decay fungi.</title>
        <authorList>
            <person name="Riley R."/>
            <person name="Salamov A.A."/>
            <person name="Brown D.W."/>
            <person name="Nagy L.G."/>
            <person name="Floudas D."/>
            <person name="Held B.W."/>
            <person name="Levasseur A."/>
            <person name="Lombard V."/>
            <person name="Morin E."/>
            <person name="Otillar R."/>
            <person name="Lindquist E.A."/>
            <person name="Sun H."/>
            <person name="LaButti K.M."/>
            <person name="Schmutz J."/>
            <person name="Jabbour D."/>
            <person name="Luo H."/>
            <person name="Baker S.E."/>
            <person name="Pisabarro A.G."/>
            <person name="Walton J.D."/>
            <person name="Blanchette R.A."/>
            <person name="Henrissat B."/>
            <person name="Martin F."/>
            <person name="Cullen D."/>
            <person name="Hibbett D.S."/>
            <person name="Grigoriev I.V."/>
        </authorList>
    </citation>
    <scope>NUCLEOTIDE SEQUENCE [LARGE SCALE GENOMIC DNA]</scope>
    <source>
        <strain evidence="2">CBS 339.88</strain>
    </source>
</reference>
<protein>
    <submittedName>
        <fullName evidence="1">Uncharacterized protein</fullName>
    </submittedName>
</protein>
<accession>A0A067T659</accession>
<dbReference type="InterPro" id="IPR016024">
    <property type="entry name" value="ARM-type_fold"/>
</dbReference>
<gene>
    <name evidence="1" type="ORF">GALMADRAFT_138888</name>
</gene>
<organism evidence="1 2">
    <name type="scientific">Galerina marginata (strain CBS 339.88)</name>
    <dbReference type="NCBI Taxonomy" id="685588"/>
    <lineage>
        <taxon>Eukaryota</taxon>
        <taxon>Fungi</taxon>
        <taxon>Dikarya</taxon>
        <taxon>Basidiomycota</taxon>
        <taxon>Agaricomycotina</taxon>
        <taxon>Agaricomycetes</taxon>
        <taxon>Agaricomycetidae</taxon>
        <taxon>Agaricales</taxon>
        <taxon>Agaricineae</taxon>
        <taxon>Strophariaceae</taxon>
        <taxon>Galerina</taxon>
    </lineage>
</organism>
<sequence>MAIALNRPQSLPHARNSRDHLIFPGINSTDMIGIRSLVSPNEFILRDRFIRRQTPSQLLALVPRLLDHACDIRKCWSYRALALQALVEVAKRSDVLFPQLSIEIFRRTTATISDSPFPLNANTSLELFFFVEPVLDAMDVLLTVKAFISPEALTSIISNEANRLLRSKKTACKFTALTILTLLPTNAPQCSIAISSLVDRVWFPLYVIVFYERAVVLDYAISALISAWGEDTLLGEKCKDHHWILVPHIVACMEPTTPLIPGSSTPYLFTINATHRFLRNLSVDMISQYVPKLLRLLTTTLRRHGRDDMCVPAILAAGSVAQAYKSHFKQYLPNILPLYDALLNSAETSRTVRDAIFFAVLEIFQSVGPYDFRLEIKRYVDHAISASNKDPGDLNALFVISLIKDYSPAILQDIYKGPDMAQMVSDLLPLTLLLIQKPHSWTSWNDSFDLPSNIEMRLVIGLGTLAALLCAADPILFSPTLSLICERVFALSSVRYRFVQDMAFSVLIVLCAIHGLPSTVVNPSVAAKYSSSDLDDVFYSIFP</sequence>
<proteinExistence type="predicted"/>
<dbReference type="AlphaFoldDB" id="A0A067T659"/>
<dbReference type="EMBL" id="KL142376">
    <property type="protein sequence ID" value="KDR77842.1"/>
    <property type="molecule type" value="Genomic_DNA"/>
</dbReference>
<dbReference type="Proteomes" id="UP000027222">
    <property type="component" value="Unassembled WGS sequence"/>
</dbReference>
<evidence type="ECO:0000313" key="2">
    <source>
        <dbReference type="Proteomes" id="UP000027222"/>
    </source>
</evidence>